<feature type="compositionally biased region" description="Low complexity" evidence="1">
    <location>
        <begin position="179"/>
        <end position="195"/>
    </location>
</feature>
<keyword evidence="3" id="KW-1185">Reference proteome</keyword>
<dbReference type="EMBL" id="LKCN02000001">
    <property type="protein sequence ID" value="RCI16746.1"/>
    <property type="molecule type" value="Genomic_DNA"/>
</dbReference>
<evidence type="ECO:0000313" key="3">
    <source>
        <dbReference type="Proteomes" id="UP000253664"/>
    </source>
</evidence>
<dbReference type="AlphaFoldDB" id="A0A367LQM2"/>
<evidence type="ECO:0000256" key="1">
    <source>
        <dbReference type="SAM" id="MobiDB-lite"/>
    </source>
</evidence>
<gene>
    <name evidence="2" type="ORF">L249_2493</name>
</gene>
<dbReference type="Proteomes" id="UP000253664">
    <property type="component" value="Unassembled WGS sequence"/>
</dbReference>
<feature type="region of interest" description="Disordered" evidence="1">
    <location>
        <begin position="159"/>
        <end position="201"/>
    </location>
</feature>
<comment type="caution">
    <text evidence="2">The sequence shown here is derived from an EMBL/GenBank/DDBJ whole genome shotgun (WGS) entry which is preliminary data.</text>
</comment>
<feature type="compositionally biased region" description="Pro residues" evidence="1">
    <location>
        <begin position="223"/>
        <end position="239"/>
    </location>
</feature>
<accession>A0A367LQM2</accession>
<organism evidence="2 3">
    <name type="scientific">Ophiocordyceps polyrhachis-furcata BCC 54312</name>
    <dbReference type="NCBI Taxonomy" id="1330021"/>
    <lineage>
        <taxon>Eukaryota</taxon>
        <taxon>Fungi</taxon>
        <taxon>Dikarya</taxon>
        <taxon>Ascomycota</taxon>
        <taxon>Pezizomycotina</taxon>
        <taxon>Sordariomycetes</taxon>
        <taxon>Hypocreomycetidae</taxon>
        <taxon>Hypocreales</taxon>
        <taxon>Ophiocordycipitaceae</taxon>
        <taxon>Ophiocordyceps</taxon>
    </lineage>
</organism>
<protein>
    <submittedName>
        <fullName evidence="2">Uncharacterized protein</fullName>
    </submittedName>
</protein>
<evidence type="ECO:0000313" key="2">
    <source>
        <dbReference type="EMBL" id="RCI16746.1"/>
    </source>
</evidence>
<reference evidence="2 3" key="1">
    <citation type="journal article" date="2015" name="BMC Genomics">
        <title>Insights from the genome of Ophiocordyceps polyrhachis-furcata to pathogenicity and host specificity in insect fungi.</title>
        <authorList>
            <person name="Wichadakul D."/>
            <person name="Kobmoo N."/>
            <person name="Ingsriswang S."/>
            <person name="Tangphatsornruang S."/>
            <person name="Chantasingh D."/>
            <person name="Luangsa-ard J.J."/>
            <person name="Eurwilaichitr L."/>
        </authorList>
    </citation>
    <scope>NUCLEOTIDE SEQUENCE [LARGE SCALE GENOMIC DNA]</scope>
    <source>
        <strain evidence="2 3">BCC 54312</strain>
    </source>
</reference>
<dbReference type="STRING" id="1330021.A0A367LQM2"/>
<feature type="region of interest" description="Disordered" evidence="1">
    <location>
        <begin position="219"/>
        <end position="256"/>
    </location>
</feature>
<feature type="compositionally biased region" description="Basic and acidic residues" evidence="1">
    <location>
        <begin position="159"/>
        <end position="170"/>
    </location>
</feature>
<dbReference type="OrthoDB" id="5387995at2759"/>
<name>A0A367LQM2_9HYPO</name>
<feature type="region of interest" description="Disordered" evidence="1">
    <location>
        <begin position="1"/>
        <end position="69"/>
    </location>
</feature>
<sequence>MAIQMPRKAVAVSSARKPEVRQRPLPARKTTSQFLPIASLLNPHTGGLKRRRSDDDVDGPDTAKLSSKKRRLARRLVTSRLSSPYSQPASHIHGRTDANALMTGRASKAEAALAAAAATSAAHHRLPHATSTTSFLRLCAMNRVRQRLRERLRAVAARRVDRLPGQRDRPPLLPSGASTTTTTTQTQTTQTPTTQSIPHRLATSILPIPWSRLAVIDRLTTSSPPPADPASTPMEPPRPARTNQTQGLRDPTKETDDVRCDFGLLFGTAPSHPLVGARDQRGAVAELPELPLVAR</sequence>
<proteinExistence type="predicted"/>